<proteinExistence type="predicted"/>
<evidence type="ECO:0000313" key="1">
    <source>
        <dbReference type="EMBL" id="UUX34715.1"/>
    </source>
</evidence>
<reference evidence="1 2" key="1">
    <citation type="submission" date="2022-08" db="EMBL/GenBank/DDBJ databases">
        <title>Aerococcaceae sp. nov isolated from spoiled eye mask.</title>
        <authorList>
            <person name="Zhou G."/>
            <person name="Xie X.-B."/>
            <person name="Shi Q.-S."/>
            <person name="Wang Y.-S."/>
            <person name="Wen X."/>
            <person name="Peng H."/>
            <person name="Yang X.-J."/>
            <person name="Tao H.-B."/>
            <person name="Huang X.-M."/>
        </authorList>
    </citation>
    <scope>NUCLEOTIDE SEQUENCE [LARGE SCALE GENOMIC DNA]</scope>
    <source>
        <strain evidence="2">DM20194951</strain>
    </source>
</reference>
<dbReference type="EMBL" id="CP102453">
    <property type="protein sequence ID" value="UUX34715.1"/>
    <property type="molecule type" value="Genomic_DNA"/>
</dbReference>
<dbReference type="PANTHER" id="PTHR33835:SF1">
    <property type="entry name" value="METALLO-BETA-LACTAMASE DOMAIN-CONTAINING PROTEIN"/>
    <property type="match status" value="1"/>
</dbReference>
<name>A0ABY5P8B8_9LACT</name>
<dbReference type="InterPro" id="IPR036866">
    <property type="entry name" value="RibonucZ/Hydroxyglut_hydro"/>
</dbReference>
<protein>
    <submittedName>
        <fullName evidence="1">DUF4336 domain-containing protein</fullName>
    </submittedName>
</protein>
<dbReference type="InterPro" id="IPR025638">
    <property type="entry name" value="DUF4336"/>
</dbReference>
<accession>A0ABY5P8B8</accession>
<dbReference type="SUPFAM" id="SSF56281">
    <property type="entry name" value="Metallo-hydrolase/oxidoreductase"/>
    <property type="match status" value="1"/>
</dbReference>
<dbReference type="Pfam" id="PF14234">
    <property type="entry name" value="DUF4336"/>
    <property type="match status" value="1"/>
</dbReference>
<dbReference type="Proteomes" id="UP001315967">
    <property type="component" value="Chromosome"/>
</dbReference>
<dbReference type="PANTHER" id="PTHR33835">
    <property type="entry name" value="YALI0C07656P"/>
    <property type="match status" value="1"/>
</dbReference>
<keyword evidence="2" id="KW-1185">Reference proteome</keyword>
<sequence>MNIPTYPPLNTLKAVANNIWIVDGDIIHMSVPFIQVPFSTRMTVVRLNNGDMWLHSPIAFDADLADEILALGPIKHLVSPNAIHYAYIAEWKQHFPDALAWSSPGVEKRAQSQNIEINFDQALEDTPPKEWENDIKQLIFKGGRVIQEVIFYHIESRTLILTDLIENFEPDKTKSTLWKTVHKIAKISAPNGTTPIDYRMSFIGNKKAAKESLEKIISWQPKRIIIAHGKWIEDNGVEELRKRMSWILK</sequence>
<evidence type="ECO:0000313" key="2">
    <source>
        <dbReference type="Proteomes" id="UP001315967"/>
    </source>
</evidence>
<gene>
    <name evidence="1" type="ORF">NRE15_03425</name>
</gene>
<dbReference type="RefSeq" id="WP_313794216.1">
    <property type="nucleotide sequence ID" value="NZ_CP102453.1"/>
</dbReference>
<organism evidence="1 2">
    <name type="scientific">Fundicoccus culcitae</name>
    <dbReference type="NCBI Taxonomy" id="2969821"/>
    <lineage>
        <taxon>Bacteria</taxon>
        <taxon>Bacillati</taxon>
        <taxon>Bacillota</taxon>
        <taxon>Bacilli</taxon>
        <taxon>Lactobacillales</taxon>
        <taxon>Aerococcaceae</taxon>
        <taxon>Fundicoccus</taxon>
    </lineage>
</organism>